<dbReference type="SUPFAM" id="SSF52129">
    <property type="entry name" value="Caspase-like"/>
    <property type="match status" value="1"/>
</dbReference>
<dbReference type="Gene3D" id="3.40.50.1460">
    <property type="match status" value="1"/>
</dbReference>
<dbReference type="AlphaFoldDB" id="A0A421AU23"/>
<dbReference type="NCBIfam" id="NF047832">
    <property type="entry name" value="caspase_w_EACC1"/>
    <property type="match status" value="1"/>
</dbReference>
<feature type="domain" description="Peptidase C14 caspase" evidence="1">
    <location>
        <begin position="55"/>
        <end position="200"/>
    </location>
</feature>
<dbReference type="Pfam" id="PF00656">
    <property type="entry name" value="Peptidase_C14"/>
    <property type="match status" value="1"/>
</dbReference>
<comment type="caution">
    <text evidence="2">The sequence shown here is derived from an EMBL/GenBank/DDBJ whole genome shotgun (WGS) entry which is preliminary data.</text>
</comment>
<dbReference type="RefSeq" id="WP_425454897.1">
    <property type="nucleotide sequence ID" value="NZ_RCDD01000012.1"/>
</dbReference>
<evidence type="ECO:0000259" key="1">
    <source>
        <dbReference type="Pfam" id="PF00656"/>
    </source>
</evidence>
<organism evidence="2 3">
    <name type="scientific">Actinokineospora cianjurensis</name>
    <dbReference type="NCBI Taxonomy" id="585224"/>
    <lineage>
        <taxon>Bacteria</taxon>
        <taxon>Bacillati</taxon>
        <taxon>Actinomycetota</taxon>
        <taxon>Actinomycetes</taxon>
        <taxon>Pseudonocardiales</taxon>
        <taxon>Pseudonocardiaceae</taxon>
        <taxon>Actinokineospora</taxon>
    </lineage>
</organism>
<dbReference type="InterPro" id="IPR011600">
    <property type="entry name" value="Pept_C14_caspase"/>
</dbReference>
<sequence>MVLVGASEYSSAELVDLPAVRRNLEDLRALLIDPAYGGLPADRCEVVLDPVDGVSVYRRIAAAARESTDTFVLYFAGHGRVDQRGDLHLCLAGTDVDALKVSALAYDLVRELLTEMCPADNRVVIIDSCFAGRAVSTMAGDDPESWQGEIDISGTYVLAAVPRNSKALASPGARNTAFTGMLLDLLREGTPSGQAYSTFGELYPRLVSQARQRAYPKPIQSIVGSVAGLALSRNPRYDGTPVPPVSPVAPPSREDASLAATVLAVSEIEQKPRVDLAERLDDYDLVLRPLITAIARDLAEHDGIEVVVELLATRTSVGPPMPRALLPVRAYPGLLAGYAVGIAALYRKDEVLVDQLLVDQDLLRTLALWRVVDPLKVLPNGTVSAHLRTVLAPSFTSRMDFERVFEEYEYLRSLLEYHHLGTTSLGEFARDLARGRTTVASRVLNRLRARPPRWDATAAAQGVERYAKQRFS</sequence>
<dbReference type="GO" id="GO:0006508">
    <property type="term" value="P:proteolysis"/>
    <property type="evidence" value="ECO:0007669"/>
    <property type="project" value="InterPro"/>
</dbReference>
<dbReference type="Proteomes" id="UP000282454">
    <property type="component" value="Unassembled WGS sequence"/>
</dbReference>
<protein>
    <submittedName>
        <fullName evidence="2">Caspase domain-containing protein</fullName>
    </submittedName>
</protein>
<dbReference type="InterPro" id="IPR029030">
    <property type="entry name" value="Caspase-like_dom_sf"/>
</dbReference>
<proteinExistence type="predicted"/>
<accession>A0A421AU23</accession>
<reference evidence="2 3" key="1">
    <citation type="submission" date="2018-10" db="EMBL/GenBank/DDBJ databases">
        <title>Genomic Encyclopedia of Archaeal and Bacterial Type Strains, Phase II (KMG-II): from individual species to whole genera.</title>
        <authorList>
            <person name="Goeker M."/>
        </authorList>
    </citation>
    <scope>NUCLEOTIDE SEQUENCE [LARGE SCALE GENOMIC DNA]</scope>
    <source>
        <strain evidence="2 3">DSM 45657</strain>
    </source>
</reference>
<evidence type="ECO:0000313" key="2">
    <source>
        <dbReference type="EMBL" id="RLK53589.1"/>
    </source>
</evidence>
<dbReference type="GO" id="GO:0004197">
    <property type="term" value="F:cysteine-type endopeptidase activity"/>
    <property type="evidence" value="ECO:0007669"/>
    <property type="project" value="InterPro"/>
</dbReference>
<name>A0A421AU23_9PSEU</name>
<evidence type="ECO:0000313" key="3">
    <source>
        <dbReference type="Proteomes" id="UP000282454"/>
    </source>
</evidence>
<dbReference type="EMBL" id="RCDD01000012">
    <property type="protein sequence ID" value="RLK53589.1"/>
    <property type="molecule type" value="Genomic_DNA"/>
</dbReference>
<gene>
    <name evidence="2" type="ORF">CLV68_6662</name>
</gene>
<keyword evidence="3" id="KW-1185">Reference proteome</keyword>